<dbReference type="GO" id="GO:0000145">
    <property type="term" value="C:exocyst"/>
    <property type="evidence" value="ECO:0007669"/>
    <property type="project" value="InterPro"/>
</dbReference>
<keyword evidence="5" id="KW-0653">Protein transport</keyword>
<dbReference type="PANTHER" id="PTHR12542:SF41">
    <property type="entry name" value="EXOCYST COMPLEX COMPONENT 7"/>
    <property type="match status" value="1"/>
</dbReference>
<dbReference type="GO" id="GO:0005546">
    <property type="term" value="F:phosphatidylinositol-4,5-bisphosphate binding"/>
    <property type="evidence" value="ECO:0007669"/>
    <property type="project" value="InterPro"/>
</dbReference>
<dbReference type="PANTHER" id="PTHR12542">
    <property type="entry name" value="EXOCYST COMPLEX PROTEIN EXO70"/>
    <property type="match status" value="1"/>
</dbReference>
<evidence type="ECO:0000256" key="3">
    <source>
        <dbReference type="ARBA" id="ARBA00022483"/>
    </source>
</evidence>
<evidence type="ECO:0000256" key="4">
    <source>
        <dbReference type="ARBA" id="ARBA00026169"/>
    </source>
</evidence>
<reference evidence="7" key="2">
    <citation type="submission" date="2020-11" db="EMBL/GenBank/DDBJ databases">
        <authorList>
            <person name="McCartney M.A."/>
            <person name="Auch B."/>
            <person name="Kono T."/>
            <person name="Mallez S."/>
            <person name="Becker A."/>
            <person name="Gohl D.M."/>
            <person name="Silverstein K.A.T."/>
            <person name="Koren S."/>
            <person name="Bechman K.B."/>
            <person name="Herman A."/>
            <person name="Abrahante J.E."/>
            <person name="Garbe J."/>
        </authorList>
    </citation>
    <scope>NUCLEOTIDE SEQUENCE</scope>
    <source>
        <strain evidence="7">Duluth1</strain>
        <tissue evidence="7">Whole animal</tissue>
    </source>
</reference>
<gene>
    <name evidence="7" type="ORF">DPMN_032411</name>
</gene>
<dbReference type="GO" id="GO:0006887">
    <property type="term" value="P:exocytosis"/>
    <property type="evidence" value="ECO:0007669"/>
    <property type="project" value="UniProtKB-KW"/>
</dbReference>
<evidence type="ECO:0000259" key="6">
    <source>
        <dbReference type="Pfam" id="PF03081"/>
    </source>
</evidence>
<dbReference type="SUPFAM" id="SSF74788">
    <property type="entry name" value="Cullin repeat-like"/>
    <property type="match status" value="1"/>
</dbReference>
<comment type="function">
    <text evidence="5">Component of the exocyst complex involved in the docking of exocytic vesicles with fusion sites on the plasma membrane.</text>
</comment>
<evidence type="ECO:0000313" key="8">
    <source>
        <dbReference type="Proteomes" id="UP000828390"/>
    </source>
</evidence>
<protein>
    <recommendedName>
        <fullName evidence="4 5">Exocyst complex component 7</fullName>
    </recommendedName>
    <alternativeName>
        <fullName evidence="5">Exocyst complex component Exo70</fullName>
    </alternativeName>
</protein>
<dbReference type="Gene3D" id="1.20.1280.170">
    <property type="entry name" value="Exocyst complex component Exo70"/>
    <property type="match status" value="1"/>
</dbReference>
<dbReference type="GO" id="GO:0015031">
    <property type="term" value="P:protein transport"/>
    <property type="evidence" value="ECO:0007669"/>
    <property type="project" value="UniProtKB-KW"/>
</dbReference>
<evidence type="ECO:0000256" key="2">
    <source>
        <dbReference type="ARBA" id="ARBA00022448"/>
    </source>
</evidence>
<feature type="domain" description="Exocyst complex subunit Exo70 C-terminal" evidence="6">
    <location>
        <begin position="9"/>
        <end position="94"/>
    </location>
</feature>
<evidence type="ECO:0000313" key="7">
    <source>
        <dbReference type="EMBL" id="KAH3869248.1"/>
    </source>
</evidence>
<dbReference type="InterPro" id="IPR016159">
    <property type="entry name" value="Cullin_repeat-like_dom_sf"/>
</dbReference>
<comment type="similarity">
    <text evidence="1 5">Belongs to the EXO70 family.</text>
</comment>
<organism evidence="7 8">
    <name type="scientific">Dreissena polymorpha</name>
    <name type="common">Zebra mussel</name>
    <name type="synonym">Mytilus polymorpha</name>
    <dbReference type="NCBI Taxonomy" id="45954"/>
    <lineage>
        <taxon>Eukaryota</taxon>
        <taxon>Metazoa</taxon>
        <taxon>Spiralia</taxon>
        <taxon>Lophotrochozoa</taxon>
        <taxon>Mollusca</taxon>
        <taxon>Bivalvia</taxon>
        <taxon>Autobranchia</taxon>
        <taxon>Heteroconchia</taxon>
        <taxon>Euheterodonta</taxon>
        <taxon>Imparidentia</taxon>
        <taxon>Neoheterodontei</taxon>
        <taxon>Myida</taxon>
        <taxon>Dreissenoidea</taxon>
        <taxon>Dreissenidae</taxon>
        <taxon>Dreissena</taxon>
    </lineage>
</organism>
<reference evidence="7" key="1">
    <citation type="journal article" date="2019" name="bioRxiv">
        <title>The Genome of the Zebra Mussel, Dreissena polymorpha: A Resource for Invasive Species Research.</title>
        <authorList>
            <person name="McCartney M.A."/>
            <person name="Auch B."/>
            <person name="Kono T."/>
            <person name="Mallez S."/>
            <person name="Zhang Y."/>
            <person name="Obille A."/>
            <person name="Becker A."/>
            <person name="Abrahante J.E."/>
            <person name="Garbe J."/>
            <person name="Badalamenti J.P."/>
            <person name="Herman A."/>
            <person name="Mangelson H."/>
            <person name="Liachko I."/>
            <person name="Sullivan S."/>
            <person name="Sone E.D."/>
            <person name="Koren S."/>
            <person name="Silverstein K.A.T."/>
            <person name="Beckman K.B."/>
            <person name="Gohl D.M."/>
        </authorList>
    </citation>
    <scope>NUCLEOTIDE SEQUENCE</scope>
    <source>
        <strain evidence="7">Duluth1</strain>
        <tissue evidence="7">Whole animal</tissue>
    </source>
</reference>
<comment type="caution">
    <text evidence="7">The sequence shown here is derived from an EMBL/GenBank/DDBJ whole genome shotgun (WGS) entry which is preliminary data.</text>
</comment>
<dbReference type="InterPro" id="IPR004140">
    <property type="entry name" value="Exo70"/>
</dbReference>
<accession>A0A9D4RIW5</accession>
<dbReference type="Proteomes" id="UP000828390">
    <property type="component" value="Unassembled WGS sequence"/>
</dbReference>
<keyword evidence="3 5" id="KW-0268">Exocytosis</keyword>
<name>A0A9D4RIW5_DREPO</name>
<evidence type="ECO:0000256" key="5">
    <source>
        <dbReference type="RuleBase" id="RU365026"/>
    </source>
</evidence>
<keyword evidence="8" id="KW-1185">Reference proteome</keyword>
<evidence type="ECO:0000256" key="1">
    <source>
        <dbReference type="ARBA" id="ARBA00006756"/>
    </source>
</evidence>
<dbReference type="Pfam" id="PF03081">
    <property type="entry name" value="Exo70_C"/>
    <property type="match status" value="1"/>
</dbReference>
<keyword evidence="2 5" id="KW-0813">Transport</keyword>
<proteinExistence type="inferred from homology"/>
<dbReference type="AlphaFoldDB" id="A0A9D4RIW5"/>
<dbReference type="InterPro" id="IPR046364">
    <property type="entry name" value="Exo70_C"/>
</dbReference>
<sequence>MFIQFIFIQLKEKKKQNIKDKFTGFNKELEEIVRTQKTYAISDVELRADMKKDNVEYIFPLYRIFLEKYCKMNFTKNLDKYERYSVENVQGIIEKKLFDTAA</sequence>
<dbReference type="EMBL" id="JAIWYP010000002">
    <property type="protein sequence ID" value="KAH3869248.1"/>
    <property type="molecule type" value="Genomic_DNA"/>
</dbReference>